<evidence type="ECO:0000259" key="7">
    <source>
        <dbReference type="PROSITE" id="PS50089"/>
    </source>
</evidence>
<dbReference type="InterPro" id="IPR033275">
    <property type="entry name" value="MARCH-like"/>
</dbReference>
<dbReference type="Gene3D" id="3.30.40.10">
    <property type="entry name" value="Zinc/RING finger domain, C3HC4 (zinc finger)"/>
    <property type="match status" value="1"/>
</dbReference>
<dbReference type="SUPFAM" id="SSF57850">
    <property type="entry name" value="RING/U-box"/>
    <property type="match status" value="1"/>
</dbReference>
<dbReference type="InterPro" id="IPR001841">
    <property type="entry name" value="Znf_RING"/>
</dbReference>
<dbReference type="PANTHER" id="PTHR23012">
    <property type="entry name" value="RING/FYVE/PHD ZINC FINGER DOMAIN-CONTAINING"/>
    <property type="match status" value="1"/>
</dbReference>
<feature type="transmembrane region" description="Helical" evidence="6">
    <location>
        <begin position="226"/>
        <end position="244"/>
    </location>
</feature>
<dbReference type="GO" id="GO:0016567">
    <property type="term" value="P:protein ubiquitination"/>
    <property type="evidence" value="ECO:0007669"/>
    <property type="project" value="TreeGrafter"/>
</dbReference>
<evidence type="ECO:0000256" key="2">
    <source>
        <dbReference type="ARBA" id="ARBA00022771"/>
    </source>
</evidence>
<evidence type="ECO:0000256" key="3">
    <source>
        <dbReference type="ARBA" id="ARBA00022833"/>
    </source>
</evidence>
<dbReference type="AlphaFoldDB" id="A0A5B8MG29"/>
<keyword evidence="6" id="KW-0812">Transmembrane</keyword>
<dbReference type="GO" id="GO:0008270">
    <property type="term" value="F:zinc ion binding"/>
    <property type="evidence" value="ECO:0007669"/>
    <property type="project" value="UniProtKB-KW"/>
</dbReference>
<evidence type="ECO:0000313" key="10">
    <source>
        <dbReference type="Proteomes" id="UP000316726"/>
    </source>
</evidence>
<proteinExistence type="predicted"/>
<dbReference type="GO" id="GO:0016020">
    <property type="term" value="C:membrane"/>
    <property type="evidence" value="ECO:0007669"/>
    <property type="project" value="TreeGrafter"/>
</dbReference>
<dbReference type="PROSITE" id="PS50089">
    <property type="entry name" value="ZF_RING_2"/>
    <property type="match status" value="1"/>
</dbReference>
<feature type="region of interest" description="Disordered" evidence="5">
    <location>
        <begin position="80"/>
        <end position="110"/>
    </location>
</feature>
<feature type="domain" description="RING-type" evidence="7">
    <location>
        <begin position="117"/>
        <end position="163"/>
    </location>
</feature>
<sequence length="296" mass="34221">MAFVASYLLRKEMQEREERRVTRERQRSRALSQLEINDRETWIDIVRAEERLEEETAAQIQSREEGHQSIHMLNVVVVDEPEEDDRGERDQGQGDEGCSPSRSPSFSTEAEEGELECRICQELDLESRLESPCSCSGTLKYVHKRCLQKWINEKGNITCEICRSPLNGDFTVPTPRRVARIEEPSPAAFVGWLIPGYSRAAQEAEAQAEEGQTMFQRFWSKGHNRFLCKFCLLLTIMNVVIGVSTSETTIFEAFVYTFRILVIFVPIFIVTYALRGFLKFYRHSHDEREPTILLIT</sequence>
<feature type="domain" description="RING-CH-type" evidence="8">
    <location>
        <begin position="109"/>
        <end position="169"/>
    </location>
</feature>
<dbReference type="EMBL" id="CP031036">
    <property type="protein sequence ID" value="QDZ19618.1"/>
    <property type="molecule type" value="Genomic_DNA"/>
</dbReference>
<keyword evidence="6" id="KW-0472">Membrane</keyword>
<keyword evidence="6" id="KW-1133">Transmembrane helix</keyword>
<keyword evidence="1" id="KW-0479">Metal-binding</keyword>
<keyword evidence="2 4" id="KW-0863">Zinc-finger</keyword>
<dbReference type="InterPro" id="IPR013083">
    <property type="entry name" value="Znf_RING/FYVE/PHD"/>
</dbReference>
<evidence type="ECO:0000256" key="5">
    <source>
        <dbReference type="SAM" id="MobiDB-lite"/>
    </source>
</evidence>
<dbReference type="PROSITE" id="PS51292">
    <property type="entry name" value="ZF_RING_CH"/>
    <property type="match status" value="1"/>
</dbReference>
<evidence type="ECO:0000256" key="4">
    <source>
        <dbReference type="PROSITE-ProRule" id="PRU00175"/>
    </source>
</evidence>
<organism evidence="9 10">
    <name type="scientific">Chloropicon primus</name>
    <dbReference type="NCBI Taxonomy" id="1764295"/>
    <lineage>
        <taxon>Eukaryota</taxon>
        <taxon>Viridiplantae</taxon>
        <taxon>Chlorophyta</taxon>
        <taxon>Chloropicophyceae</taxon>
        <taxon>Chloropicales</taxon>
        <taxon>Chloropicaceae</taxon>
        <taxon>Chloropicon</taxon>
    </lineage>
</organism>
<dbReference type="Pfam" id="PF12906">
    <property type="entry name" value="RINGv"/>
    <property type="match status" value="1"/>
</dbReference>
<keyword evidence="3" id="KW-0862">Zinc</keyword>
<dbReference type="InterPro" id="IPR011016">
    <property type="entry name" value="Znf_RING-CH"/>
</dbReference>
<accession>A0A5B8MG29</accession>
<dbReference type="SMART" id="SM00744">
    <property type="entry name" value="RINGv"/>
    <property type="match status" value="1"/>
</dbReference>
<reference evidence="9 10" key="1">
    <citation type="submission" date="2018-07" db="EMBL/GenBank/DDBJ databases">
        <title>The complete nuclear genome of the prasinophyte Chloropicon primus (CCMP1205).</title>
        <authorList>
            <person name="Pombert J.-F."/>
            <person name="Otis C."/>
            <person name="Turmel M."/>
            <person name="Lemieux C."/>
        </authorList>
    </citation>
    <scope>NUCLEOTIDE SEQUENCE [LARGE SCALE GENOMIC DNA]</scope>
    <source>
        <strain evidence="9 10">CCMP1205</strain>
    </source>
</reference>
<dbReference type="Proteomes" id="UP000316726">
    <property type="component" value="Chromosome 3"/>
</dbReference>
<evidence type="ECO:0000256" key="6">
    <source>
        <dbReference type="SAM" id="Phobius"/>
    </source>
</evidence>
<gene>
    <name evidence="9" type="ORF">A3770_03p21360</name>
</gene>
<dbReference type="CDD" id="cd16495">
    <property type="entry name" value="RING_CH-C4HC3_MARCH"/>
    <property type="match status" value="1"/>
</dbReference>
<dbReference type="OrthoDB" id="264354at2759"/>
<dbReference type="PANTHER" id="PTHR23012:SF215">
    <property type="entry name" value="RING_FYVE_PHD ZINC FINGER SUPERFAMILY PROTEIN"/>
    <property type="match status" value="1"/>
</dbReference>
<name>A0A5B8MG29_9CHLO</name>
<dbReference type="STRING" id="1764295.A0A5B8MG29"/>
<dbReference type="GO" id="GO:0004842">
    <property type="term" value="F:ubiquitin-protein transferase activity"/>
    <property type="evidence" value="ECO:0007669"/>
    <property type="project" value="TreeGrafter"/>
</dbReference>
<keyword evidence="10" id="KW-1185">Reference proteome</keyword>
<evidence type="ECO:0000256" key="1">
    <source>
        <dbReference type="ARBA" id="ARBA00022723"/>
    </source>
</evidence>
<feature type="transmembrane region" description="Helical" evidence="6">
    <location>
        <begin position="256"/>
        <end position="278"/>
    </location>
</feature>
<evidence type="ECO:0000313" key="9">
    <source>
        <dbReference type="EMBL" id="QDZ19618.1"/>
    </source>
</evidence>
<evidence type="ECO:0000259" key="8">
    <source>
        <dbReference type="PROSITE" id="PS51292"/>
    </source>
</evidence>
<protein>
    <submittedName>
        <fullName evidence="9">Uncharacterized protein</fullName>
    </submittedName>
</protein>